<name>A0A8J2NS72_9HEXA</name>
<dbReference type="Proteomes" id="UP000708208">
    <property type="component" value="Unassembled WGS sequence"/>
</dbReference>
<reference evidence="1" key="1">
    <citation type="submission" date="2021-06" db="EMBL/GenBank/DDBJ databases">
        <authorList>
            <person name="Hodson N. C."/>
            <person name="Mongue J. A."/>
            <person name="Jaron S. K."/>
        </authorList>
    </citation>
    <scope>NUCLEOTIDE SEQUENCE</scope>
</reference>
<dbReference type="AlphaFoldDB" id="A0A8J2NS72"/>
<gene>
    <name evidence="1" type="ORF">AFUS01_LOCUS6011</name>
</gene>
<feature type="non-terminal residue" evidence="1">
    <location>
        <position position="1"/>
    </location>
</feature>
<organism evidence="1 2">
    <name type="scientific">Allacma fusca</name>
    <dbReference type="NCBI Taxonomy" id="39272"/>
    <lineage>
        <taxon>Eukaryota</taxon>
        <taxon>Metazoa</taxon>
        <taxon>Ecdysozoa</taxon>
        <taxon>Arthropoda</taxon>
        <taxon>Hexapoda</taxon>
        <taxon>Collembola</taxon>
        <taxon>Symphypleona</taxon>
        <taxon>Sminthuridae</taxon>
        <taxon>Allacma</taxon>
    </lineage>
</organism>
<evidence type="ECO:0000313" key="1">
    <source>
        <dbReference type="EMBL" id="CAG7716507.1"/>
    </source>
</evidence>
<proteinExistence type="predicted"/>
<dbReference type="EMBL" id="CAJVCH010039072">
    <property type="protein sequence ID" value="CAG7716507.1"/>
    <property type="molecule type" value="Genomic_DNA"/>
</dbReference>
<evidence type="ECO:0000313" key="2">
    <source>
        <dbReference type="Proteomes" id="UP000708208"/>
    </source>
</evidence>
<sequence>MSVFTSSKMSSAKTATLLSLLVFTISFLNLVQPTPLVCPPGP</sequence>
<protein>
    <submittedName>
        <fullName evidence="1">Uncharacterized protein</fullName>
    </submittedName>
</protein>
<comment type="caution">
    <text evidence="1">The sequence shown here is derived from an EMBL/GenBank/DDBJ whole genome shotgun (WGS) entry which is preliminary data.</text>
</comment>
<keyword evidence="2" id="KW-1185">Reference proteome</keyword>
<accession>A0A8J2NS72</accession>